<gene>
    <name evidence="1" type="ORF">N8I77_010305</name>
</gene>
<accession>A0AAD9S820</accession>
<proteinExistence type="predicted"/>
<sequence>MPSKKQPTSMTYPSNPGSDVYRSASFWSLPSMTSTSAGSDQSVQTQRSKDARGRLKVLLDYPAHSENTRILEEADIWRAEKLRAKLSAMAKVCGEWEDALAKSVSECQTRSETAHAADGEASKLQEGNDAALEAAAQKISDTMDEHGLTFDVVVCEESATLEWTMLMTGVLVGKGHANTLNDLFTAGFYENELKSVKVSKFYEKKYCLRGRNERDRTEIQI</sequence>
<organism evidence="1 2">
    <name type="scientific">Phomopsis amygdali</name>
    <name type="common">Fusicoccum amygdali</name>
    <dbReference type="NCBI Taxonomy" id="1214568"/>
    <lineage>
        <taxon>Eukaryota</taxon>
        <taxon>Fungi</taxon>
        <taxon>Dikarya</taxon>
        <taxon>Ascomycota</taxon>
        <taxon>Pezizomycotina</taxon>
        <taxon>Sordariomycetes</taxon>
        <taxon>Sordariomycetidae</taxon>
        <taxon>Diaporthales</taxon>
        <taxon>Diaporthaceae</taxon>
        <taxon>Diaporthe</taxon>
    </lineage>
</organism>
<evidence type="ECO:0000313" key="2">
    <source>
        <dbReference type="Proteomes" id="UP001265746"/>
    </source>
</evidence>
<protein>
    <submittedName>
        <fullName evidence="1">Uncharacterized protein</fullName>
    </submittedName>
</protein>
<dbReference type="AlphaFoldDB" id="A0AAD9S820"/>
<comment type="caution">
    <text evidence="1">The sequence shown here is derived from an EMBL/GenBank/DDBJ whole genome shotgun (WGS) entry which is preliminary data.</text>
</comment>
<evidence type="ECO:0000313" key="1">
    <source>
        <dbReference type="EMBL" id="KAK2600798.1"/>
    </source>
</evidence>
<dbReference type="EMBL" id="JAUJFL010000006">
    <property type="protein sequence ID" value="KAK2600798.1"/>
    <property type="molecule type" value="Genomic_DNA"/>
</dbReference>
<reference evidence="1" key="1">
    <citation type="submission" date="2023-06" db="EMBL/GenBank/DDBJ databases">
        <authorList>
            <person name="Noh H."/>
        </authorList>
    </citation>
    <scope>NUCLEOTIDE SEQUENCE</scope>
    <source>
        <strain evidence="1">DUCC20226</strain>
    </source>
</reference>
<name>A0AAD9S820_PHOAM</name>
<keyword evidence="2" id="KW-1185">Reference proteome</keyword>
<dbReference type="Proteomes" id="UP001265746">
    <property type="component" value="Unassembled WGS sequence"/>
</dbReference>